<feature type="non-terminal residue" evidence="2">
    <location>
        <position position="1"/>
    </location>
</feature>
<keyword evidence="1" id="KW-0812">Transmembrane</keyword>
<protein>
    <submittedName>
        <fullName evidence="2">Uncharacterized protein</fullName>
    </submittedName>
</protein>
<comment type="caution">
    <text evidence="2">The sequence shown here is derived from an EMBL/GenBank/DDBJ whole genome shotgun (WGS) entry which is preliminary data.</text>
</comment>
<keyword evidence="1" id="KW-0472">Membrane</keyword>
<dbReference type="AlphaFoldDB" id="A0A0F9P9W9"/>
<organism evidence="2">
    <name type="scientific">marine sediment metagenome</name>
    <dbReference type="NCBI Taxonomy" id="412755"/>
    <lineage>
        <taxon>unclassified sequences</taxon>
        <taxon>metagenomes</taxon>
        <taxon>ecological metagenomes</taxon>
    </lineage>
</organism>
<sequence>PVRIYDINKGCWTNIALGIIGIPVSYIYDSILIGILSGLNLGYFLAYVVYKLGIRKIKQDAKRDKSE</sequence>
<dbReference type="EMBL" id="LAZR01005710">
    <property type="protein sequence ID" value="KKM97775.1"/>
    <property type="molecule type" value="Genomic_DNA"/>
</dbReference>
<proteinExistence type="predicted"/>
<reference evidence="2" key="1">
    <citation type="journal article" date="2015" name="Nature">
        <title>Complex archaea that bridge the gap between prokaryotes and eukaryotes.</title>
        <authorList>
            <person name="Spang A."/>
            <person name="Saw J.H."/>
            <person name="Jorgensen S.L."/>
            <person name="Zaremba-Niedzwiedzka K."/>
            <person name="Martijn J."/>
            <person name="Lind A.E."/>
            <person name="van Eijk R."/>
            <person name="Schleper C."/>
            <person name="Guy L."/>
            <person name="Ettema T.J."/>
        </authorList>
    </citation>
    <scope>NUCLEOTIDE SEQUENCE</scope>
</reference>
<evidence type="ECO:0000313" key="2">
    <source>
        <dbReference type="EMBL" id="KKM97775.1"/>
    </source>
</evidence>
<keyword evidence="1" id="KW-1133">Transmembrane helix</keyword>
<gene>
    <name evidence="2" type="ORF">LCGC14_1164850</name>
</gene>
<feature type="transmembrane region" description="Helical" evidence="1">
    <location>
        <begin position="31"/>
        <end position="50"/>
    </location>
</feature>
<evidence type="ECO:0000256" key="1">
    <source>
        <dbReference type="SAM" id="Phobius"/>
    </source>
</evidence>
<accession>A0A0F9P9W9</accession>
<name>A0A0F9P9W9_9ZZZZ</name>